<feature type="region of interest" description="Disordered" evidence="1">
    <location>
        <begin position="1"/>
        <end position="74"/>
    </location>
</feature>
<feature type="transmembrane region" description="Helical" evidence="2">
    <location>
        <begin position="91"/>
        <end position="116"/>
    </location>
</feature>
<reference evidence="3" key="1">
    <citation type="journal article" date="2021" name="PeerJ">
        <title>Extensive microbial diversity within the chicken gut microbiome revealed by metagenomics and culture.</title>
        <authorList>
            <person name="Gilroy R."/>
            <person name="Ravi A."/>
            <person name="Getino M."/>
            <person name="Pursley I."/>
            <person name="Horton D.L."/>
            <person name="Alikhan N.F."/>
            <person name="Baker D."/>
            <person name="Gharbi K."/>
            <person name="Hall N."/>
            <person name="Watson M."/>
            <person name="Adriaenssens E.M."/>
            <person name="Foster-Nyarko E."/>
            <person name="Jarju S."/>
            <person name="Secka A."/>
            <person name="Antonio M."/>
            <person name="Oren A."/>
            <person name="Chaudhuri R.R."/>
            <person name="La Ragione R."/>
            <person name="Hildebrand F."/>
            <person name="Pallen M.J."/>
        </authorList>
    </citation>
    <scope>NUCLEOTIDE SEQUENCE</scope>
    <source>
        <strain evidence="3">CHK156-179</strain>
    </source>
</reference>
<keyword evidence="2" id="KW-0472">Membrane</keyword>
<evidence type="ECO:0000256" key="1">
    <source>
        <dbReference type="SAM" id="MobiDB-lite"/>
    </source>
</evidence>
<evidence type="ECO:0000313" key="3">
    <source>
        <dbReference type="EMBL" id="HJA02286.1"/>
    </source>
</evidence>
<gene>
    <name evidence="3" type="ORF">H9797_02775</name>
</gene>
<feature type="compositionally biased region" description="Low complexity" evidence="1">
    <location>
        <begin position="19"/>
        <end position="34"/>
    </location>
</feature>
<reference evidence="3" key="2">
    <citation type="submission" date="2021-04" db="EMBL/GenBank/DDBJ databases">
        <authorList>
            <person name="Gilroy R."/>
        </authorList>
    </citation>
    <scope>NUCLEOTIDE SEQUENCE</scope>
    <source>
        <strain evidence="3">CHK156-179</strain>
    </source>
</reference>
<evidence type="ECO:0000256" key="2">
    <source>
        <dbReference type="SAM" id="Phobius"/>
    </source>
</evidence>
<dbReference type="AlphaFoldDB" id="A0A9D2H2F2"/>
<dbReference type="EMBL" id="DXAJ01000040">
    <property type="protein sequence ID" value="HJA02286.1"/>
    <property type="molecule type" value="Genomic_DNA"/>
</dbReference>
<organism evidence="3 4">
    <name type="scientific">Candidatus Gallimonas gallistercoris</name>
    <dbReference type="NCBI Taxonomy" id="2838602"/>
    <lineage>
        <taxon>Bacteria</taxon>
        <taxon>Bacillati</taxon>
        <taxon>Bacillota</taxon>
        <taxon>Clostridia</taxon>
        <taxon>Candidatus Gallimonas</taxon>
    </lineage>
</organism>
<evidence type="ECO:0000313" key="4">
    <source>
        <dbReference type="Proteomes" id="UP000824221"/>
    </source>
</evidence>
<protein>
    <recommendedName>
        <fullName evidence="5">Signal peptidase I</fullName>
    </recommendedName>
</protein>
<feature type="transmembrane region" description="Helical" evidence="2">
    <location>
        <begin position="238"/>
        <end position="262"/>
    </location>
</feature>
<name>A0A9D2H2F2_9FIRM</name>
<sequence length="309" mass="32554">MEERPIEDETTELAAADTPVEPAEALEPTEAAPESNALDAAPAEDQSEAPAEVNAVPAEAEAAPESAESAPQSADIAPEAAAAKKAKVKNAVMIGVIVALIVVLLPLLIINLTLIIKGSLNPDMPPDLFGTAPLAVTTDAMAGEEEGCFSDGALIFVKLLEEDEKETLKEGDVITFRSEELFVTYRITEVVRGEDGSVHSFRAIGDRDAKEGVNVPLTISPENVIGVVTGSVAGLGGFAMFLQTPVGVLVFVGIPVVAYLIYDISRIALSNKRAKAAQGEKIREKDEEIARLRAMVGEAPEAAEEPDEE</sequence>
<dbReference type="Proteomes" id="UP000824221">
    <property type="component" value="Unassembled WGS sequence"/>
</dbReference>
<proteinExistence type="predicted"/>
<feature type="compositionally biased region" description="Low complexity" evidence="1">
    <location>
        <begin position="48"/>
        <end position="74"/>
    </location>
</feature>
<keyword evidence="2" id="KW-1133">Transmembrane helix</keyword>
<keyword evidence="2" id="KW-0812">Transmembrane</keyword>
<comment type="caution">
    <text evidence="3">The sequence shown here is derived from an EMBL/GenBank/DDBJ whole genome shotgun (WGS) entry which is preliminary data.</text>
</comment>
<feature type="compositionally biased region" description="Acidic residues" evidence="1">
    <location>
        <begin position="1"/>
        <end position="11"/>
    </location>
</feature>
<accession>A0A9D2H2F2</accession>
<evidence type="ECO:0008006" key="5">
    <source>
        <dbReference type="Google" id="ProtNLM"/>
    </source>
</evidence>